<dbReference type="PIRSF" id="PIRSF002070">
    <property type="entry name" value="SSB"/>
    <property type="match status" value="1"/>
</dbReference>
<protein>
    <recommendedName>
        <fullName evidence="2 3">Single-stranded DNA-binding protein</fullName>
        <shortName evidence="2">SSB</shortName>
    </recommendedName>
</protein>
<dbReference type="RefSeq" id="WP_129647166.1">
    <property type="nucleotide sequence ID" value="NZ_LR215037.1"/>
</dbReference>
<dbReference type="KEGG" id="mmau:NCTC10168_00712"/>
<dbReference type="InterPro" id="IPR011344">
    <property type="entry name" value="ssDNA-bd"/>
</dbReference>
<dbReference type="GO" id="GO:0003697">
    <property type="term" value="F:single-stranded DNA binding"/>
    <property type="evidence" value="ECO:0007669"/>
    <property type="project" value="UniProtKB-UniRule"/>
</dbReference>
<dbReference type="PANTHER" id="PTHR10302:SF27">
    <property type="entry name" value="SINGLE-STRANDED DNA-BINDING PROTEIN"/>
    <property type="match status" value="1"/>
</dbReference>
<proteinExistence type="inferred from homology"/>
<dbReference type="Proteomes" id="UP000290243">
    <property type="component" value="Chromosome"/>
</dbReference>
<organism evidence="4 5">
    <name type="scientific">Mycoplasmopsis maculosa</name>
    <dbReference type="NCBI Taxonomy" id="114885"/>
    <lineage>
        <taxon>Bacteria</taxon>
        <taxon>Bacillati</taxon>
        <taxon>Mycoplasmatota</taxon>
        <taxon>Mycoplasmoidales</taxon>
        <taxon>Metamycoplasmataceae</taxon>
        <taxon>Mycoplasmopsis</taxon>
    </lineage>
</organism>
<dbReference type="HAMAP" id="MF_00984">
    <property type="entry name" value="SSB"/>
    <property type="match status" value="1"/>
</dbReference>
<dbReference type="CDD" id="cd04496">
    <property type="entry name" value="SSB_OBF"/>
    <property type="match status" value="1"/>
</dbReference>
<dbReference type="Gene3D" id="2.40.50.140">
    <property type="entry name" value="Nucleic acid-binding proteins"/>
    <property type="match status" value="1"/>
</dbReference>
<dbReference type="GO" id="GO:0006260">
    <property type="term" value="P:DNA replication"/>
    <property type="evidence" value="ECO:0007669"/>
    <property type="project" value="InterPro"/>
</dbReference>
<sequence length="162" mass="18519">MNKVILIGRIANDIKLNYTQSGTPYIRATIAVNRRQTSRENQQTDFISLVAWRNTASFMSQYVNKGSLVSIEGQLTVSQFSSKENGQINRSTDVTVENISLLEPRSVIEKRQGSVQNINPQTNNFSNNVKFNQDMSYDENNFQFEHENESSKHDLGFDFDND</sequence>
<gene>
    <name evidence="4" type="primary">ssb_2</name>
    <name evidence="4" type="ORF">NCTC10168_00712</name>
</gene>
<name>A0A449B5H0_9BACT</name>
<dbReference type="PANTHER" id="PTHR10302">
    <property type="entry name" value="SINGLE-STRANDED DNA-BINDING PROTEIN"/>
    <property type="match status" value="1"/>
</dbReference>
<dbReference type="PROSITE" id="PS50935">
    <property type="entry name" value="SSB"/>
    <property type="match status" value="1"/>
</dbReference>
<keyword evidence="1 2" id="KW-0238">DNA-binding</keyword>
<comment type="subunit">
    <text evidence="2">Homotetramer.</text>
</comment>
<evidence type="ECO:0000256" key="2">
    <source>
        <dbReference type="HAMAP-Rule" id="MF_00984"/>
    </source>
</evidence>
<dbReference type="NCBIfam" id="TIGR00621">
    <property type="entry name" value="ssb"/>
    <property type="match status" value="1"/>
</dbReference>
<evidence type="ECO:0000256" key="1">
    <source>
        <dbReference type="ARBA" id="ARBA00023125"/>
    </source>
</evidence>
<reference evidence="4 5" key="1">
    <citation type="submission" date="2019-01" db="EMBL/GenBank/DDBJ databases">
        <authorList>
            <consortium name="Pathogen Informatics"/>
        </authorList>
    </citation>
    <scope>NUCLEOTIDE SEQUENCE [LARGE SCALE GENOMIC DNA]</scope>
    <source>
        <strain evidence="4 5">NCTC10168</strain>
    </source>
</reference>
<dbReference type="SUPFAM" id="SSF50249">
    <property type="entry name" value="Nucleic acid-binding proteins"/>
    <property type="match status" value="1"/>
</dbReference>
<dbReference type="OrthoDB" id="9809878at2"/>
<evidence type="ECO:0000256" key="3">
    <source>
        <dbReference type="PIRNR" id="PIRNR002070"/>
    </source>
</evidence>
<dbReference type="AlphaFoldDB" id="A0A449B5H0"/>
<keyword evidence="5" id="KW-1185">Reference proteome</keyword>
<dbReference type="InterPro" id="IPR000424">
    <property type="entry name" value="Primosome_PriB/ssb"/>
</dbReference>
<dbReference type="Pfam" id="PF00436">
    <property type="entry name" value="SSB"/>
    <property type="match status" value="1"/>
</dbReference>
<dbReference type="EMBL" id="LR215037">
    <property type="protein sequence ID" value="VEU75778.1"/>
    <property type="molecule type" value="Genomic_DNA"/>
</dbReference>
<dbReference type="GO" id="GO:0009295">
    <property type="term" value="C:nucleoid"/>
    <property type="evidence" value="ECO:0007669"/>
    <property type="project" value="TreeGrafter"/>
</dbReference>
<evidence type="ECO:0000313" key="5">
    <source>
        <dbReference type="Proteomes" id="UP000290243"/>
    </source>
</evidence>
<evidence type="ECO:0000313" key="4">
    <source>
        <dbReference type="EMBL" id="VEU75778.1"/>
    </source>
</evidence>
<dbReference type="InterPro" id="IPR012340">
    <property type="entry name" value="NA-bd_OB-fold"/>
</dbReference>
<accession>A0A449B5H0</accession>
<comment type="caution">
    <text evidence="2">Lacks conserved residue(s) required for the propagation of feature annotation.</text>
</comment>